<comment type="caution">
    <text evidence="3">The sequence shown here is derived from an EMBL/GenBank/DDBJ whole genome shotgun (WGS) entry which is preliminary data.</text>
</comment>
<dbReference type="Proteomes" id="UP000439994">
    <property type="component" value="Unassembled WGS sequence"/>
</dbReference>
<protein>
    <submittedName>
        <fullName evidence="3">DUF1285 domain-containing protein</fullName>
    </submittedName>
</protein>
<organism evidence="3 4">
    <name type="scientific">Psychrosphaera haliotis</name>
    <dbReference type="NCBI Taxonomy" id="555083"/>
    <lineage>
        <taxon>Bacteria</taxon>
        <taxon>Pseudomonadati</taxon>
        <taxon>Pseudomonadota</taxon>
        <taxon>Gammaproteobacteria</taxon>
        <taxon>Alteromonadales</taxon>
        <taxon>Pseudoalteromonadaceae</taxon>
        <taxon>Psychrosphaera</taxon>
    </lineage>
</organism>
<accession>A0A6N8F8B1</accession>
<keyword evidence="4" id="KW-1185">Reference proteome</keyword>
<feature type="domain" description="DUF1285" evidence="1">
    <location>
        <begin position="17"/>
        <end position="83"/>
    </location>
</feature>
<dbReference type="InterPro" id="IPR048341">
    <property type="entry name" value="DUF1285_N"/>
</dbReference>
<dbReference type="Gene3D" id="3.10.540.10">
    <property type="entry name" value="duf1285 like domain"/>
    <property type="match status" value="1"/>
</dbReference>
<dbReference type="AlphaFoldDB" id="A0A6N8F8B1"/>
<evidence type="ECO:0000313" key="3">
    <source>
        <dbReference type="EMBL" id="MUH72776.1"/>
    </source>
</evidence>
<dbReference type="OrthoDB" id="3078366at2"/>
<reference evidence="3 4" key="1">
    <citation type="submission" date="2019-11" db="EMBL/GenBank/DDBJ databases">
        <title>P. haliotis isolates from Z. marina roots.</title>
        <authorList>
            <person name="Cohen M."/>
            <person name="Jospin G."/>
            <person name="Eisen J.A."/>
            <person name="Coil D.A."/>
        </authorList>
    </citation>
    <scope>NUCLEOTIDE SEQUENCE [LARGE SCALE GENOMIC DNA]</scope>
    <source>
        <strain evidence="3 4">UCD-MCMsp1aY</strain>
    </source>
</reference>
<gene>
    <name evidence="3" type="ORF">GNP35_09900</name>
</gene>
<dbReference type="EMBL" id="WOCD01000003">
    <property type="protein sequence ID" value="MUH72776.1"/>
    <property type="molecule type" value="Genomic_DNA"/>
</dbReference>
<dbReference type="Gene3D" id="2.30.270.10">
    <property type="entry name" value="duf1285 protein"/>
    <property type="match status" value="1"/>
</dbReference>
<feature type="domain" description="DUF1285" evidence="2">
    <location>
        <begin position="84"/>
        <end position="179"/>
    </location>
</feature>
<dbReference type="InterPro" id="IPR010707">
    <property type="entry name" value="DUF1285"/>
</dbReference>
<evidence type="ECO:0000259" key="1">
    <source>
        <dbReference type="Pfam" id="PF06938"/>
    </source>
</evidence>
<dbReference type="RefSeq" id="WP_155695927.1">
    <property type="nucleotide sequence ID" value="NZ_WOCD01000003.1"/>
</dbReference>
<evidence type="ECO:0000313" key="4">
    <source>
        <dbReference type="Proteomes" id="UP000439994"/>
    </source>
</evidence>
<dbReference type="PIRSF" id="PIRSF029557">
    <property type="entry name" value="UCP029557"/>
    <property type="match status" value="1"/>
</dbReference>
<dbReference type="InterPro" id="IPR023361">
    <property type="entry name" value="DUF1285_beta_roll_sf"/>
</dbReference>
<sequence>MDLQKLTQQLDDLSQSPPFEKWNPPFCGDIDMEIRKDGRWFYMGSPIGRIKLVKLFASVLLKENNEYFLKTPAEKIRIQVEDAPFVITEWEIKNTNEGDAILVTSNIGQQVVLGDLHPLINETVDDENAEPKLYVELNRGLRARVHRNVFYQWVSDQDSPVVEENEQLFLRSAKQNFLLG</sequence>
<dbReference type="Pfam" id="PF21028">
    <property type="entry name" value="DUF1285_C"/>
    <property type="match status" value="1"/>
</dbReference>
<dbReference type="Pfam" id="PF06938">
    <property type="entry name" value="DUF1285_N"/>
    <property type="match status" value="1"/>
</dbReference>
<evidence type="ECO:0000259" key="2">
    <source>
        <dbReference type="Pfam" id="PF21028"/>
    </source>
</evidence>
<proteinExistence type="predicted"/>
<dbReference type="InterPro" id="IPR048342">
    <property type="entry name" value="DUF1285_C"/>
</dbReference>
<name>A0A6N8F8B1_9GAMM</name>